<keyword evidence="3" id="KW-1185">Reference proteome</keyword>
<dbReference type="Gene3D" id="3.60.10.10">
    <property type="entry name" value="Endonuclease/exonuclease/phosphatase"/>
    <property type="match status" value="1"/>
</dbReference>
<dbReference type="AlphaFoldDB" id="A0A4Y2Q6U0"/>
<dbReference type="EMBL" id="BGPR01012913">
    <property type="protein sequence ID" value="GBN58316.1"/>
    <property type="molecule type" value="Genomic_DNA"/>
</dbReference>
<name>A0A4Y2Q6U0_ARAVE</name>
<organism evidence="2 3">
    <name type="scientific">Araneus ventricosus</name>
    <name type="common">Orbweaver spider</name>
    <name type="synonym">Epeira ventricosa</name>
    <dbReference type="NCBI Taxonomy" id="182803"/>
    <lineage>
        <taxon>Eukaryota</taxon>
        <taxon>Metazoa</taxon>
        <taxon>Ecdysozoa</taxon>
        <taxon>Arthropoda</taxon>
        <taxon>Chelicerata</taxon>
        <taxon>Arachnida</taxon>
        <taxon>Araneae</taxon>
        <taxon>Araneomorphae</taxon>
        <taxon>Entelegynae</taxon>
        <taxon>Araneoidea</taxon>
        <taxon>Araneidae</taxon>
        <taxon>Araneus</taxon>
    </lineage>
</organism>
<dbReference type="SUPFAM" id="SSF56219">
    <property type="entry name" value="DNase I-like"/>
    <property type="match status" value="1"/>
</dbReference>
<reference evidence="2 3" key="1">
    <citation type="journal article" date="2019" name="Sci. Rep.">
        <title>Orb-weaving spider Araneus ventricosus genome elucidates the spidroin gene catalogue.</title>
        <authorList>
            <person name="Kono N."/>
            <person name="Nakamura H."/>
            <person name="Ohtoshi R."/>
            <person name="Moran D.A.P."/>
            <person name="Shinohara A."/>
            <person name="Yoshida Y."/>
            <person name="Fujiwara M."/>
            <person name="Mori M."/>
            <person name="Tomita M."/>
            <person name="Arakawa K."/>
        </authorList>
    </citation>
    <scope>NUCLEOTIDE SEQUENCE [LARGE SCALE GENOMIC DNA]</scope>
</reference>
<dbReference type="Proteomes" id="UP000499080">
    <property type="component" value="Unassembled WGS sequence"/>
</dbReference>
<evidence type="ECO:0000313" key="2">
    <source>
        <dbReference type="EMBL" id="GBN58317.1"/>
    </source>
</evidence>
<dbReference type="EMBL" id="BGPR01012914">
    <property type="protein sequence ID" value="GBN58317.1"/>
    <property type="molecule type" value="Genomic_DNA"/>
</dbReference>
<evidence type="ECO:0000313" key="1">
    <source>
        <dbReference type="EMBL" id="GBN58316.1"/>
    </source>
</evidence>
<evidence type="ECO:0000313" key="3">
    <source>
        <dbReference type="Proteomes" id="UP000499080"/>
    </source>
</evidence>
<protein>
    <recommendedName>
        <fullName evidence="4">Endonuclease/exonuclease/phosphatase domain-containing protein</fullName>
    </recommendedName>
</protein>
<comment type="caution">
    <text evidence="2">The sequence shown here is derived from an EMBL/GenBank/DDBJ whole genome shotgun (WGS) entry which is preliminary data.</text>
</comment>
<sequence length="133" mass="15053">MSFNKRQGRHNLPALSQYFNFLGTRENAVAIEKQTSISPLSIISGYSSPYSEKQGTIQDISQFVTSLTQELVLIRADMNAHRTLWDYPNDIPRGNARKTTYPAQIFTSLMLKMQPNLHNQNNETLKAGLTSSF</sequence>
<evidence type="ECO:0008006" key="4">
    <source>
        <dbReference type="Google" id="ProtNLM"/>
    </source>
</evidence>
<dbReference type="OrthoDB" id="6437038at2759"/>
<gene>
    <name evidence="1" type="ORF">AVEN_178183_1</name>
    <name evidence="2" type="ORF">AVEN_244063_1</name>
</gene>
<dbReference type="InterPro" id="IPR036691">
    <property type="entry name" value="Endo/exonu/phosph_ase_sf"/>
</dbReference>
<proteinExistence type="predicted"/>
<accession>A0A4Y2Q6U0</accession>